<dbReference type="Gene3D" id="1.25.40.10">
    <property type="entry name" value="Tetratricopeptide repeat domain"/>
    <property type="match status" value="2"/>
</dbReference>
<dbReference type="SUPFAM" id="SSF52129">
    <property type="entry name" value="Caspase-like"/>
    <property type="match status" value="1"/>
</dbReference>
<feature type="domain" description="Peptidase C14 caspase" evidence="1">
    <location>
        <begin position="11"/>
        <end position="226"/>
    </location>
</feature>
<dbReference type="Pfam" id="PF00656">
    <property type="entry name" value="Peptidase_C14"/>
    <property type="match status" value="1"/>
</dbReference>
<dbReference type="EMBL" id="JARAKF010000001">
    <property type="protein sequence ID" value="MDU8993499.1"/>
    <property type="molecule type" value="Genomic_DNA"/>
</dbReference>
<evidence type="ECO:0000313" key="2">
    <source>
        <dbReference type="EMBL" id="MDU8993499.1"/>
    </source>
</evidence>
<dbReference type="Gene3D" id="3.40.50.1460">
    <property type="match status" value="1"/>
</dbReference>
<evidence type="ECO:0000259" key="1">
    <source>
        <dbReference type="Pfam" id="PF00656"/>
    </source>
</evidence>
<reference evidence="2 3" key="1">
    <citation type="submission" date="2023-02" db="EMBL/GenBank/DDBJ databases">
        <authorList>
            <person name="Maleckis M."/>
        </authorList>
    </citation>
    <scope>NUCLEOTIDE SEQUENCE [LARGE SCALE GENOMIC DNA]</scope>
    <source>
        <strain evidence="2 3">P8-A2</strain>
    </source>
</reference>
<dbReference type="PANTHER" id="PTHR46082">
    <property type="entry name" value="ATP/GTP-BINDING PROTEIN-RELATED"/>
    <property type="match status" value="1"/>
</dbReference>
<keyword evidence="3" id="KW-1185">Reference proteome</keyword>
<protein>
    <submittedName>
        <fullName evidence="2">Caspase family protein</fullName>
    </submittedName>
</protein>
<evidence type="ECO:0000313" key="3">
    <source>
        <dbReference type="Proteomes" id="UP001257627"/>
    </source>
</evidence>
<gene>
    <name evidence="2" type="ORF">PU648_14360</name>
</gene>
<dbReference type="InterPro" id="IPR053137">
    <property type="entry name" value="NLR-like"/>
</dbReference>
<dbReference type="RefSeq" id="WP_266996509.1">
    <property type="nucleotide sequence ID" value="NZ_CP107955.1"/>
</dbReference>
<dbReference type="InterPro" id="IPR029030">
    <property type="entry name" value="Caspase-like_dom_sf"/>
</dbReference>
<dbReference type="NCBIfam" id="NF047832">
    <property type="entry name" value="caspase_w_EACC1"/>
    <property type="match status" value="1"/>
</dbReference>
<sequence>MLRPPDPGRSRAVLLGTAAYTEDPLLPNVPAVRNNVRDLQRLLTEGRPGAFSAETTRVVLDPATPRDLGLPLLEAARQAEDVFLVYYAGHGMVGPERRELYLGLAKSVADAPSFTAFPFQGIREAFLASPARNRVLILDCCFSGRAITGGLSPTHVHEPLIDQMEITGTYTLTSAAANEPARFQDGERHTAFTGELLLALRDGIPATSAAEVTLGALFRHLKRVLPAKGLPEPQQCGTDTAEFLILTRPRRRGRRGAVVEPNVTGPPGSRDGLLARRDLGRRRGEEGQTAEAIRLLSEVVPDLTRTFGPDNPETLIGRINLAYWTGREGDAAEALRLSTDTVKDMTRVLGPYHQATLVGQSQLAHWIGESGQHHEALRLTTSVVPDLTRILGPDDRETLIGRGRLARWTGEAGAPAAAARLTGELVPDLSRVLGAEDRETFTGRLNQAHWTGRAGGAKPAVRLLTTLVPDLSWTLGADDRHTLISRSRLGQWSGAAGRRHRARELFDAVVPDLSRVAGPDDRETLLARSQLAHWTGETGEPESAVALFTLLVSDLAWVLGPDDRVTVVSRARLAHWMAVQGAVGDAIRQFHAVLPDLDRVLGPDAPETTENRLLLAHWRKKADRRFKRQIFYGAGTSGGSR</sequence>
<dbReference type="GeneID" id="94001883"/>
<dbReference type="Proteomes" id="UP001257627">
    <property type="component" value="Unassembled WGS sequence"/>
</dbReference>
<proteinExistence type="predicted"/>
<accession>A0ABU3UHV4</accession>
<comment type="caution">
    <text evidence="2">The sequence shown here is derived from an EMBL/GenBank/DDBJ whole genome shotgun (WGS) entry which is preliminary data.</text>
</comment>
<dbReference type="InterPro" id="IPR011990">
    <property type="entry name" value="TPR-like_helical_dom_sf"/>
</dbReference>
<dbReference type="SUPFAM" id="SSF48452">
    <property type="entry name" value="TPR-like"/>
    <property type="match status" value="2"/>
</dbReference>
<dbReference type="InterPro" id="IPR011600">
    <property type="entry name" value="Pept_C14_caspase"/>
</dbReference>
<organism evidence="2 3">
    <name type="scientific">Streptomyces mirabilis</name>
    <dbReference type="NCBI Taxonomy" id="68239"/>
    <lineage>
        <taxon>Bacteria</taxon>
        <taxon>Bacillati</taxon>
        <taxon>Actinomycetota</taxon>
        <taxon>Actinomycetes</taxon>
        <taxon>Kitasatosporales</taxon>
        <taxon>Streptomycetaceae</taxon>
        <taxon>Streptomyces</taxon>
    </lineage>
</organism>
<name>A0ABU3UHV4_9ACTN</name>
<dbReference type="PANTHER" id="PTHR46082:SF6">
    <property type="entry name" value="AAA+ ATPASE DOMAIN-CONTAINING PROTEIN-RELATED"/>
    <property type="match status" value="1"/>
</dbReference>